<evidence type="ECO:0000256" key="6">
    <source>
        <dbReference type="ARBA" id="ARBA00022840"/>
    </source>
</evidence>
<keyword evidence="5" id="KW-0547">Nucleotide-binding</keyword>
<organism evidence="15">
    <name type="scientific">Anthurium amnicola</name>
    <dbReference type="NCBI Taxonomy" id="1678845"/>
    <lineage>
        <taxon>Eukaryota</taxon>
        <taxon>Viridiplantae</taxon>
        <taxon>Streptophyta</taxon>
        <taxon>Embryophyta</taxon>
        <taxon>Tracheophyta</taxon>
        <taxon>Spermatophyta</taxon>
        <taxon>Magnoliopsida</taxon>
        <taxon>Liliopsida</taxon>
        <taxon>Araceae</taxon>
        <taxon>Pothoideae</taxon>
        <taxon>Potheae</taxon>
        <taxon>Anthurium</taxon>
    </lineage>
</organism>
<feature type="domain" description="Protein kinase" evidence="14">
    <location>
        <begin position="366"/>
        <end position="642"/>
    </location>
</feature>
<dbReference type="Gene3D" id="3.80.10.10">
    <property type="entry name" value="Ribonuclease Inhibitor"/>
    <property type="match status" value="1"/>
</dbReference>
<keyword evidence="3 13" id="KW-0732">Signal</keyword>
<keyword evidence="4" id="KW-0677">Repeat</keyword>
<dbReference type="InterPro" id="IPR000719">
    <property type="entry name" value="Prot_kinase_dom"/>
</dbReference>
<dbReference type="Pfam" id="PF00560">
    <property type="entry name" value="LRR_1"/>
    <property type="match status" value="1"/>
</dbReference>
<dbReference type="EMBL" id="GDJX01004819">
    <property type="protein sequence ID" value="JAT63117.1"/>
    <property type="molecule type" value="Transcribed_RNA"/>
</dbReference>
<evidence type="ECO:0000256" key="12">
    <source>
        <dbReference type="SAM" id="Phobius"/>
    </source>
</evidence>
<dbReference type="InterPro" id="IPR011009">
    <property type="entry name" value="Kinase-like_dom_sf"/>
</dbReference>
<evidence type="ECO:0000256" key="2">
    <source>
        <dbReference type="ARBA" id="ARBA00022692"/>
    </source>
</evidence>
<evidence type="ECO:0000259" key="14">
    <source>
        <dbReference type="PROSITE" id="PS50011"/>
    </source>
</evidence>
<keyword evidence="1" id="KW-0433">Leucine-rich repeat</keyword>
<keyword evidence="9 15" id="KW-0675">Receptor</keyword>
<protein>
    <submittedName>
        <fullName evidence="15">Putative LRR receptor-like serine/threonine-protein kinase At1g63430</fullName>
    </submittedName>
</protein>
<evidence type="ECO:0000256" key="10">
    <source>
        <dbReference type="ARBA" id="ARBA00023180"/>
    </source>
</evidence>
<dbReference type="GO" id="GO:0004672">
    <property type="term" value="F:protein kinase activity"/>
    <property type="evidence" value="ECO:0007669"/>
    <property type="project" value="InterPro"/>
</dbReference>
<name>A0A1D1Z8C6_9ARAE</name>
<dbReference type="InterPro" id="IPR032675">
    <property type="entry name" value="LRR_dom_sf"/>
</dbReference>
<evidence type="ECO:0000256" key="4">
    <source>
        <dbReference type="ARBA" id="ARBA00022737"/>
    </source>
</evidence>
<feature type="transmembrane region" description="Helical" evidence="12">
    <location>
        <begin position="294"/>
        <end position="315"/>
    </location>
</feature>
<keyword evidence="15" id="KW-0418">Kinase</keyword>
<evidence type="ECO:0000256" key="8">
    <source>
        <dbReference type="ARBA" id="ARBA00023136"/>
    </source>
</evidence>
<dbReference type="InterPro" id="IPR013210">
    <property type="entry name" value="LRR_N_plant-typ"/>
</dbReference>
<dbReference type="SUPFAM" id="SSF52058">
    <property type="entry name" value="L domain-like"/>
    <property type="match status" value="1"/>
</dbReference>
<keyword evidence="8 12" id="KW-0472">Membrane</keyword>
<dbReference type="Pfam" id="PF08263">
    <property type="entry name" value="LRRNT_2"/>
    <property type="match status" value="1"/>
</dbReference>
<evidence type="ECO:0000256" key="1">
    <source>
        <dbReference type="ARBA" id="ARBA00022614"/>
    </source>
</evidence>
<evidence type="ECO:0000256" key="7">
    <source>
        <dbReference type="ARBA" id="ARBA00022989"/>
    </source>
</evidence>
<feature type="chain" id="PRO_5008900829" evidence="13">
    <location>
        <begin position="27"/>
        <end position="664"/>
    </location>
</feature>
<dbReference type="Gene3D" id="1.10.510.10">
    <property type="entry name" value="Transferase(Phosphotransferase) domain 1"/>
    <property type="match status" value="1"/>
</dbReference>
<keyword evidence="2 12" id="KW-0812">Transmembrane</keyword>
<dbReference type="InterPro" id="IPR001611">
    <property type="entry name" value="Leu-rich_rpt"/>
</dbReference>
<dbReference type="Pfam" id="PF07714">
    <property type="entry name" value="PK_Tyr_Ser-Thr"/>
    <property type="match status" value="1"/>
</dbReference>
<accession>A0A1D1Z8C6</accession>
<evidence type="ECO:0000256" key="9">
    <source>
        <dbReference type="ARBA" id="ARBA00023170"/>
    </source>
</evidence>
<keyword evidence="6" id="KW-0067">ATP-binding</keyword>
<comment type="subcellular location">
    <subcellularLocation>
        <location evidence="11">Endomembrane system</location>
        <topology evidence="11">Single-pass type I membrane protein</topology>
    </subcellularLocation>
</comment>
<dbReference type="GO" id="GO:0012505">
    <property type="term" value="C:endomembrane system"/>
    <property type="evidence" value="ECO:0007669"/>
    <property type="project" value="UniProtKB-SubCell"/>
</dbReference>
<sequence>MRSVGFPLLLIPSVLWGVFFLPTSHSLIDDEVLALLEIKKAIFEDPHSVLADWNANDKDPCGWSGVFCSAARDHVLALNLSHSSLKGFLAPELGSLTSLQELTFNDNLLLGTIPYQIGLLKSLQVLDLSTNRLSGPIPPEIGGLDSISKVNFHSNGLTGTVPPELGNLSNLVDLRLERNRLQGFIPGSNSLNFTSNMHGMFASHKNATGFCLSRQLKIADFSYNFFIGEVPPCLKYLPRTSFQGNCLQDKESILQRSPQQCGGAQPAKYYGTTNATRRPMKDGFKTQKPQQPKWLLILEICTGAVVVVFIITAICTATRRLRPKSLAIIPWKRSVKSRDQIVMSIDDEMLKHVLRLSRQELEIACEDFSNIIGSSPDSIVYKGTMKGGPEIAVISFSTSEDDWTSYHELYFQTEVADLTRLNHENTAKFLGYCKENDPFSRMLVFEYASNGTLYEHLHYGEGCQLSWTRRMKIAIGIARGLRYLHNELQPPFTLSELNSSAVYLTEEFSPKLVDFENWKMVLSGSEMNSGYIINGGGFHCFPDSLDRRHTNVHGNTFAFGLILLEIVSGRPPYCKERGSLVDWARDLLDRTDMMCHLVDPELRYFKHDDLRVICNVVSLCIQSEPSKRPSMQVLCTMLENGIDTSATADLKESPLAWAELALSS</sequence>
<feature type="signal peptide" evidence="13">
    <location>
        <begin position="1"/>
        <end position="26"/>
    </location>
</feature>
<dbReference type="AlphaFoldDB" id="A0A1D1Z8C6"/>
<gene>
    <name evidence="15" type="primary">At1g63430_3</name>
    <name evidence="15" type="ORF">g.85939</name>
</gene>
<dbReference type="Gene3D" id="3.30.200.20">
    <property type="entry name" value="Phosphorylase Kinase, domain 1"/>
    <property type="match status" value="1"/>
</dbReference>
<dbReference type="InterPro" id="IPR001245">
    <property type="entry name" value="Ser-Thr/Tyr_kinase_cat_dom"/>
</dbReference>
<dbReference type="SUPFAM" id="SSF56112">
    <property type="entry name" value="Protein kinase-like (PK-like)"/>
    <property type="match status" value="1"/>
</dbReference>
<proteinExistence type="predicted"/>
<evidence type="ECO:0000256" key="3">
    <source>
        <dbReference type="ARBA" id="ARBA00022729"/>
    </source>
</evidence>
<reference evidence="15" key="1">
    <citation type="submission" date="2015-07" db="EMBL/GenBank/DDBJ databases">
        <title>Transcriptome Assembly of Anthurium amnicola.</title>
        <authorList>
            <person name="Suzuki J."/>
        </authorList>
    </citation>
    <scope>NUCLEOTIDE SEQUENCE</scope>
</reference>
<dbReference type="FunFam" id="3.30.200.20:FF:000489">
    <property type="entry name" value="Inactive receptor-like serine/threonine-protein kinase"/>
    <property type="match status" value="1"/>
</dbReference>
<dbReference type="PANTHER" id="PTHR46084:SF19">
    <property type="entry name" value="PROTEIN KINASE DOMAIN-CONTAINING PROTEIN"/>
    <property type="match status" value="1"/>
</dbReference>
<dbReference type="FunFam" id="3.80.10.10:FF:000101">
    <property type="entry name" value="LRR receptor-like serine/threonine-protein kinase ERECTA"/>
    <property type="match status" value="1"/>
</dbReference>
<keyword evidence="15" id="KW-0808">Transferase</keyword>
<keyword evidence="10" id="KW-0325">Glycoprotein</keyword>
<evidence type="ECO:0000256" key="13">
    <source>
        <dbReference type="SAM" id="SignalP"/>
    </source>
</evidence>
<dbReference type="PROSITE" id="PS50011">
    <property type="entry name" value="PROTEIN_KINASE_DOM"/>
    <property type="match status" value="1"/>
</dbReference>
<dbReference type="GO" id="GO:0005524">
    <property type="term" value="F:ATP binding"/>
    <property type="evidence" value="ECO:0007669"/>
    <property type="project" value="UniProtKB-KW"/>
</dbReference>
<keyword evidence="7 12" id="KW-1133">Transmembrane helix</keyword>
<evidence type="ECO:0000313" key="15">
    <source>
        <dbReference type="EMBL" id="JAT63117.1"/>
    </source>
</evidence>
<evidence type="ECO:0000256" key="5">
    <source>
        <dbReference type="ARBA" id="ARBA00022741"/>
    </source>
</evidence>
<evidence type="ECO:0000256" key="11">
    <source>
        <dbReference type="ARBA" id="ARBA00046288"/>
    </source>
</evidence>
<dbReference type="PANTHER" id="PTHR46084">
    <property type="entry name" value="PROTEIN MALE DISCOVERER 2"/>
    <property type="match status" value="1"/>
</dbReference>